<dbReference type="PANTHER" id="PTHR10527">
    <property type="entry name" value="IMPORTIN BETA"/>
    <property type="match status" value="1"/>
</dbReference>
<evidence type="ECO:0000256" key="4">
    <source>
        <dbReference type="ARBA" id="ARBA00022737"/>
    </source>
</evidence>
<evidence type="ECO:0000256" key="2">
    <source>
        <dbReference type="ARBA" id="ARBA00022448"/>
    </source>
</evidence>
<evidence type="ECO:0000313" key="7">
    <source>
        <dbReference type="Proteomes" id="UP000283543"/>
    </source>
</evidence>
<accession>A0A3R6WPZ1</accession>
<name>A0A3R6WPZ1_APHAT</name>
<dbReference type="Gene3D" id="1.25.10.10">
    <property type="entry name" value="Leucine-rich Repeat Variant"/>
    <property type="match status" value="1"/>
</dbReference>
<dbReference type="InterPro" id="IPR011989">
    <property type="entry name" value="ARM-like"/>
</dbReference>
<dbReference type="SUPFAM" id="SSF48371">
    <property type="entry name" value="ARM repeat"/>
    <property type="match status" value="1"/>
</dbReference>
<evidence type="ECO:0000313" key="6">
    <source>
        <dbReference type="EMBL" id="RHY75792.1"/>
    </source>
</evidence>
<dbReference type="GO" id="GO:0005737">
    <property type="term" value="C:cytoplasm"/>
    <property type="evidence" value="ECO:0007669"/>
    <property type="project" value="UniProtKB-SubCell"/>
</dbReference>
<keyword evidence="3" id="KW-0963">Cytoplasm</keyword>
<evidence type="ECO:0000256" key="5">
    <source>
        <dbReference type="ARBA" id="ARBA00022927"/>
    </source>
</evidence>
<comment type="caution">
    <text evidence="6">The sequence shown here is derived from an EMBL/GenBank/DDBJ whole genome shotgun (WGS) entry which is preliminary data.</text>
</comment>
<dbReference type="InterPro" id="IPR040122">
    <property type="entry name" value="Importin_beta"/>
</dbReference>
<protein>
    <submittedName>
        <fullName evidence="6">Uncharacterized protein</fullName>
    </submittedName>
</protein>
<keyword evidence="2" id="KW-0813">Transport</keyword>
<reference evidence="6 7" key="1">
    <citation type="submission" date="2018-08" db="EMBL/GenBank/DDBJ databases">
        <title>Aphanomyces genome sequencing and annotation.</title>
        <authorList>
            <person name="Minardi D."/>
            <person name="Oidtmann B."/>
            <person name="Van Der Giezen M."/>
            <person name="Studholme D.J."/>
        </authorList>
    </citation>
    <scope>NUCLEOTIDE SEQUENCE [LARGE SCALE GENOMIC DNA]</scope>
    <source>
        <strain evidence="6 7">Si</strain>
    </source>
</reference>
<comment type="subcellular location">
    <subcellularLocation>
        <location evidence="1">Cytoplasm</location>
    </subcellularLocation>
</comment>
<dbReference type="InterPro" id="IPR016024">
    <property type="entry name" value="ARM-type_fold"/>
</dbReference>
<dbReference type="Proteomes" id="UP000283543">
    <property type="component" value="Unassembled WGS sequence"/>
</dbReference>
<gene>
    <name evidence="6" type="ORF">DYB34_014179</name>
</gene>
<evidence type="ECO:0000256" key="3">
    <source>
        <dbReference type="ARBA" id="ARBA00022490"/>
    </source>
</evidence>
<proteinExistence type="predicted"/>
<keyword evidence="5" id="KW-0653">Protein transport</keyword>
<dbReference type="GO" id="GO:0006606">
    <property type="term" value="P:protein import into nucleus"/>
    <property type="evidence" value="ECO:0007669"/>
    <property type="project" value="InterPro"/>
</dbReference>
<dbReference type="VEuPathDB" id="FungiDB:H257_09967"/>
<dbReference type="EMBL" id="QUTB01001435">
    <property type="protein sequence ID" value="RHY75792.1"/>
    <property type="molecule type" value="Genomic_DNA"/>
</dbReference>
<organism evidence="6 7">
    <name type="scientific">Aphanomyces astaci</name>
    <name type="common">Crayfish plague agent</name>
    <dbReference type="NCBI Taxonomy" id="112090"/>
    <lineage>
        <taxon>Eukaryota</taxon>
        <taxon>Sar</taxon>
        <taxon>Stramenopiles</taxon>
        <taxon>Oomycota</taxon>
        <taxon>Saprolegniomycetes</taxon>
        <taxon>Saprolegniales</taxon>
        <taxon>Verrucalvaceae</taxon>
        <taxon>Aphanomyces</taxon>
    </lineage>
</organism>
<sequence>KSYALLRGKAMECVALIGQAVGKDAFYTDAKAVMDILLCHDTGDSGVEMQYLTQACVRIASVLQEDFATYLPLIVPKLLHQAATKPDVVLVDWNEATNENNDGENDDDGIQEIAVDVPGQGKKKLQIQTSALQDKELGLNMIYQLALDLRGSFLPYVEPALQVIIPLLQFEYLDTVRMLSGLSLAKLLDAAIAGSDVSSATPQHVLELIFEPLLTALIEETDLECIVGLSEAVASVLEAARNAADNGVHIGIPLSHLPTV</sequence>
<feature type="non-terminal residue" evidence="6">
    <location>
        <position position="1"/>
    </location>
</feature>
<evidence type="ECO:0000256" key="1">
    <source>
        <dbReference type="ARBA" id="ARBA00004496"/>
    </source>
</evidence>
<keyword evidence="4" id="KW-0677">Repeat</keyword>
<dbReference type="AlphaFoldDB" id="A0A3R6WPZ1"/>